<dbReference type="Pfam" id="PF13359">
    <property type="entry name" value="DDE_Tnp_4"/>
    <property type="match status" value="1"/>
</dbReference>
<dbReference type="Pfam" id="PF26138">
    <property type="entry name" value="DUF8040"/>
    <property type="match status" value="1"/>
</dbReference>
<dbReference type="InterPro" id="IPR027806">
    <property type="entry name" value="HARBI1_dom"/>
</dbReference>
<dbReference type="Gramene" id="TuG1812G0600000915.01.T01">
    <property type="protein sequence ID" value="TuG1812G0600000915.01.T01"/>
    <property type="gene ID" value="TuG1812G0600000915.01"/>
</dbReference>
<keyword evidence="7" id="KW-0539">Nucleus</keyword>
<dbReference type="AlphaFoldDB" id="A0A8R7URF2"/>
<sequence>MWGNFLKRKHREDDELAIIKAVYTGERGSTNRQHIHTSILAGHKYVREVLEGHELRCKRDFRMEKYVFHNLVKCFRERQLLQDERLVSVEEQVAIFLYTLSANASNRTLQGRFQHSGQTISIYFNKVLQSIMSLSGQLIQLPPINVPQKVSSNPKFMPYFQDCIGAIDGTHVPISISLRLQDPYRNRKGTLSQNVMVACNFDNQFVHVSAGWEGSASDARVLQDALENNFYVPEGKFYLVDAGYANTPNFIAPYRNVRYHLNEQARCNQRPQNAKELFNLRHAQLRNHIERIIGVVKKRFPVLKCASHYPIESQPDIVIACCALHNFIRNHEGGEQWFDQVGSNIDPKHIVDIPSGDAKYRSDVESLNERRALGRSKRDQIAEAMWKDYCEYLQERGRRNST</sequence>
<dbReference type="InterPro" id="IPR045249">
    <property type="entry name" value="HARBI1-like"/>
</dbReference>
<feature type="domain" description="DDE Tnp4" evidence="8">
    <location>
        <begin position="167"/>
        <end position="326"/>
    </location>
</feature>
<keyword evidence="5" id="KW-0479">Metal-binding</keyword>
<evidence type="ECO:0000259" key="8">
    <source>
        <dbReference type="Pfam" id="PF13359"/>
    </source>
</evidence>
<organism evidence="10 11">
    <name type="scientific">Triticum urartu</name>
    <name type="common">Red wild einkorn</name>
    <name type="synonym">Crithodium urartu</name>
    <dbReference type="NCBI Taxonomy" id="4572"/>
    <lineage>
        <taxon>Eukaryota</taxon>
        <taxon>Viridiplantae</taxon>
        <taxon>Streptophyta</taxon>
        <taxon>Embryophyta</taxon>
        <taxon>Tracheophyta</taxon>
        <taxon>Spermatophyta</taxon>
        <taxon>Magnoliopsida</taxon>
        <taxon>Liliopsida</taxon>
        <taxon>Poales</taxon>
        <taxon>Poaceae</taxon>
        <taxon>BOP clade</taxon>
        <taxon>Pooideae</taxon>
        <taxon>Triticodae</taxon>
        <taxon>Triticeae</taxon>
        <taxon>Triticinae</taxon>
        <taxon>Triticum</taxon>
    </lineage>
</organism>
<accession>A0A8R7URF2</accession>
<dbReference type="GO" id="GO:0004518">
    <property type="term" value="F:nuclease activity"/>
    <property type="evidence" value="ECO:0007669"/>
    <property type="project" value="UniProtKB-KW"/>
</dbReference>
<dbReference type="InterPro" id="IPR058353">
    <property type="entry name" value="DUF8040"/>
</dbReference>
<keyword evidence="6" id="KW-0378">Hydrolase</keyword>
<feature type="domain" description="DUF8040" evidence="9">
    <location>
        <begin position="37"/>
        <end position="133"/>
    </location>
</feature>
<comment type="similarity">
    <text evidence="3">Belongs to the HARBI1 family.</text>
</comment>
<evidence type="ECO:0008006" key="12">
    <source>
        <dbReference type="Google" id="ProtNLM"/>
    </source>
</evidence>
<keyword evidence="4" id="KW-0540">Nuclease</keyword>
<protein>
    <recommendedName>
        <fullName evidence="12">Nuclease HARBI1</fullName>
    </recommendedName>
</protein>
<evidence type="ECO:0000256" key="2">
    <source>
        <dbReference type="ARBA" id="ARBA00004123"/>
    </source>
</evidence>
<evidence type="ECO:0000256" key="1">
    <source>
        <dbReference type="ARBA" id="ARBA00001968"/>
    </source>
</evidence>
<dbReference type="GO" id="GO:0005634">
    <property type="term" value="C:nucleus"/>
    <property type="evidence" value="ECO:0007669"/>
    <property type="project" value="UniProtKB-SubCell"/>
</dbReference>
<comment type="cofactor">
    <cofactor evidence="1">
        <name>a divalent metal cation</name>
        <dbReference type="ChEBI" id="CHEBI:60240"/>
    </cofactor>
</comment>
<dbReference type="GO" id="GO:0046872">
    <property type="term" value="F:metal ion binding"/>
    <property type="evidence" value="ECO:0007669"/>
    <property type="project" value="UniProtKB-KW"/>
</dbReference>
<reference evidence="11" key="1">
    <citation type="journal article" date="2013" name="Nature">
        <title>Draft genome of the wheat A-genome progenitor Triticum urartu.</title>
        <authorList>
            <person name="Ling H.Q."/>
            <person name="Zhao S."/>
            <person name="Liu D."/>
            <person name="Wang J."/>
            <person name="Sun H."/>
            <person name="Zhang C."/>
            <person name="Fan H."/>
            <person name="Li D."/>
            <person name="Dong L."/>
            <person name="Tao Y."/>
            <person name="Gao C."/>
            <person name="Wu H."/>
            <person name="Li Y."/>
            <person name="Cui Y."/>
            <person name="Guo X."/>
            <person name="Zheng S."/>
            <person name="Wang B."/>
            <person name="Yu K."/>
            <person name="Liang Q."/>
            <person name="Yang W."/>
            <person name="Lou X."/>
            <person name="Chen J."/>
            <person name="Feng M."/>
            <person name="Jian J."/>
            <person name="Zhang X."/>
            <person name="Luo G."/>
            <person name="Jiang Y."/>
            <person name="Liu J."/>
            <person name="Wang Z."/>
            <person name="Sha Y."/>
            <person name="Zhang B."/>
            <person name="Wu H."/>
            <person name="Tang D."/>
            <person name="Shen Q."/>
            <person name="Xue P."/>
            <person name="Zou S."/>
            <person name="Wang X."/>
            <person name="Liu X."/>
            <person name="Wang F."/>
            <person name="Yang Y."/>
            <person name="An X."/>
            <person name="Dong Z."/>
            <person name="Zhang K."/>
            <person name="Zhang X."/>
            <person name="Luo M.C."/>
            <person name="Dvorak J."/>
            <person name="Tong Y."/>
            <person name="Wang J."/>
            <person name="Yang H."/>
            <person name="Li Z."/>
            <person name="Wang D."/>
            <person name="Zhang A."/>
            <person name="Wang J."/>
        </authorList>
    </citation>
    <scope>NUCLEOTIDE SEQUENCE</scope>
    <source>
        <strain evidence="11">cv. G1812</strain>
    </source>
</reference>
<evidence type="ECO:0000259" key="9">
    <source>
        <dbReference type="Pfam" id="PF26138"/>
    </source>
</evidence>
<evidence type="ECO:0000256" key="5">
    <source>
        <dbReference type="ARBA" id="ARBA00022723"/>
    </source>
</evidence>
<evidence type="ECO:0000256" key="4">
    <source>
        <dbReference type="ARBA" id="ARBA00022722"/>
    </source>
</evidence>
<evidence type="ECO:0000313" key="10">
    <source>
        <dbReference type="EnsemblPlants" id="TuG1812G0600000915.01.T01"/>
    </source>
</evidence>
<dbReference type="GO" id="GO:0016787">
    <property type="term" value="F:hydrolase activity"/>
    <property type="evidence" value="ECO:0007669"/>
    <property type="project" value="UniProtKB-KW"/>
</dbReference>
<dbReference type="EnsemblPlants" id="TuG1812G0600000915.01.T01">
    <property type="protein sequence ID" value="TuG1812G0600000915.01.T01"/>
    <property type="gene ID" value="TuG1812G0600000915.01"/>
</dbReference>
<reference evidence="10" key="3">
    <citation type="submission" date="2022-06" db="UniProtKB">
        <authorList>
            <consortium name="EnsemblPlants"/>
        </authorList>
    </citation>
    <scope>IDENTIFICATION</scope>
</reference>
<evidence type="ECO:0000313" key="11">
    <source>
        <dbReference type="Proteomes" id="UP000015106"/>
    </source>
</evidence>
<evidence type="ECO:0000256" key="3">
    <source>
        <dbReference type="ARBA" id="ARBA00006958"/>
    </source>
</evidence>
<name>A0A8R7URF2_TRIUA</name>
<keyword evidence="11" id="KW-1185">Reference proteome</keyword>
<evidence type="ECO:0000256" key="6">
    <source>
        <dbReference type="ARBA" id="ARBA00022801"/>
    </source>
</evidence>
<proteinExistence type="inferred from homology"/>
<comment type="subcellular location">
    <subcellularLocation>
        <location evidence="2">Nucleus</location>
    </subcellularLocation>
</comment>
<evidence type="ECO:0000256" key="7">
    <source>
        <dbReference type="ARBA" id="ARBA00023242"/>
    </source>
</evidence>
<dbReference type="PANTHER" id="PTHR22930:SF271">
    <property type="entry name" value="OS03G0643050 PROTEIN"/>
    <property type="match status" value="1"/>
</dbReference>
<dbReference type="Proteomes" id="UP000015106">
    <property type="component" value="Chromosome 6"/>
</dbReference>
<reference evidence="10" key="2">
    <citation type="submission" date="2018-03" db="EMBL/GenBank/DDBJ databases">
        <title>The Triticum urartu genome reveals the dynamic nature of wheat genome evolution.</title>
        <authorList>
            <person name="Ling H."/>
            <person name="Ma B."/>
            <person name="Shi X."/>
            <person name="Liu H."/>
            <person name="Dong L."/>
            <person name="Sun H."/>
            <person name="Cao Y."/>
            <person name="Gao Q."/>
            <person name="Zheng S."/>
            <person name="Li Y."/>
            <person name="Yu Y."/>
            <person name="Du H."/>
            <person name="Qi M."/>
            <person name="Li Y."/>
            <person name="Yu H."/>
            <person name="Cui Y."/>
            <person name="Wang N."/>
            <person name="Chen C."/>
            <person name="Wu H."/>
            <person name="Zhao Y."/>
            <person name="Zhang J."/>
            <person name="Li Y."/>
            <person name="Zhou W."/>
            <person name="Zhang B."/>
            <person name="Hu W."/>
            <person name="Eijk M."/>
            <person name="Tang J."/>
            <person name="Witsenboer H."/>
            <person name="Zhao S."/>
            <person name="Li Z."/>
            <person name="Zhang A."/>
            <person name="Wang D."/>
            <person name="Liang C."/>
        </authorList>
    </citation>
    <scope>NUCLEOTIDE SEQUENCE [LARGE SCALE GENOMIC DNA]</scope>
    <source>
        <strain evidence="10">cv. G1812</strain>
    </source>
</reference>
<dbReference type="PANTHER" id="PTHR22930">
    <property type="match status" value="1"/>
</dbReference>